<feature type="compositionally biased region" description="Basic and acidic residues" evidence="1">
    <location>
        <begin position="61"/>
        <end position="85"/>
    </location>
</feature>
<keyword evidence="5" id="KW-1185">Reference proteome</keyword>
<dbReference type="EMBL" id="AP013060">
    <property type="protein sequence ID" value="BAN26201.1"/>
    <property type="molecule type" value="Genomic_DNA"/>
</dbReference>
<dbReference type="RefSeq" id="WP_016346912.1">
    <property type="nucleotide sequence ID" value="NC_021288.1"/>
</dbReference>
<dbReference type="OrthoDB" id="6687316at2"/>
<proteinExistence type="predicted"/>
<dbReference type="Proteomes" id="UP000013966">
    <property type="component" value="Chromosome 3"/>
</dbReference>
<dbReference type="STRING" id="758793.BRPE64_CCDS01180"/>
<dbReference type="Gene3D" id="3.10.450.160">
    <property type="entry name" value="inner membrane protein cigr"/>
    <property type="match status" value="1"/>
</dbReference>
<reference evidence="4 5" key="1">
    <citation type="journal article" date="2013" name="Genome Announc.">
        <title>Complete Genome Sequence of Burkholderia sp. Strain RPE64, Bacterial Symbiont of the Bean Bug Riptortus pedestris.</title>
        <authorList>
            <person name="Shibata T.F."/>
            <person name="Maeda T."/>
            <person name="Nikoh N."/>
            <person name="Yamaguchi K."/>
            <person name="Oshima K."/>
            <person name="Hattori M."/>
            <person name="Nishiyama T."/>
            <person name="Hasebe M."/>
            <person name="Fukatsu T."/>
            <person name="Kikuchi Y."/>
            <person name="Shigenobu S."/>
        </authorList>
    </citation>
    <scope>NUCLEOTIDE SEQUENCE [LARGE SCALE GENOMIC DNA]</scope>
</reference>
<accession>R4X1K9</accession>
<evidence type="ECO:0000313" key="5">
    <source>
        <dbReference type="Proteomes" id="UP000013966"/>
    </source>
</evidence>
<sequence>MKKGRIVAALLCASIGLTAGAAFAQPVPGGPEHGHDMYDLHGHPGQAPEYGLQGGPGRGPVMDDHHAPRPPEHAHEAPRHGDWHRGDRLSADYRDHRYVVDDWHGRGLQEPPRGYQWVGVGGDFLLVAAASGIIAQIVLSH</sequence>
<evidence type="ECO:0000313" key="4">
    <source>
        <dbReference type="EMBL" id="BAN26201.1"/>
    </source>
</evidence>
<evidence type="ECO:0000256" key="3">
    <source>
        <dbReference type="SAM" id="SignalP"/>
    </source>
</evidence>
<dbReference type="InterPro" id="IPR024572">
    <property type="entry name" value="RcnB"/>
</dbReference>
<feature type="signal peptide" evidence="3">
    <location>
        <begin position="1"/>
        <end position="24"/>
    </location>
</feature>
<dbReference type="HOGENOM" id="CLU_102089_0_1_4"/>
<keyword evidence="2" id="KW-0472">Membrane</keyword>
<feature type="region of interest" description="Disordered" evidence="1">
    <location>
        <begin position="41"/>
        <end position="85"/>
    </location>
</feature>
<feature type="transmembrane region" description="Helical" evidence="2">
    <location>
        <begin position="115"/>
        <end position="139"/>
    </location>
</feature>
<gene>
    <name evidence="4" type="ORF">BRPE64_CCDS01180</name>
</gene>
<evidence type="ECO:0000256" key="1">
    <source>
        <dbReference type="SAM" id="MobiDB-lite"/>
    </source>
</evidence>
<protein>
    <submittedName>
        <fullName evidence="4">Putative membrane protein</fullName>
    </submittedName>
</protein>
<reference evidence="4 5" key="2">
    <citation type="journal article" date="2018" name="Int. J. Syst. Evol. Microbiol.">
        <title>Burkholderia insecticola sp. nov., a gut symbiotic bacterium of the bean bug Riptortus pedestris.</title>
        <authorList>
            <person name="Takeshita K."/>
            <person name="Tamaki H."/>
            <person name="Ohbayashi T."/>
            <person name="Meng X.-Y."/>
            <person name="Sone T."/>
            <person name="Mitani Y."/>
            <person name="Peeters C."/>
            <person name="Kikuchi Y."/>
            <person name="Vandamme P."/>
        </authorList>
    </citation>
    <scope>NUCLEOTIDE SEQUENCE [LARGE SCALE GENOMIC DNA]</scope>
    <source>
        <strain evidence="4">RPE64</strain>
    </source>
</reference>
<dbReference type="PATRIC" id="fig|758793.3.peg.4444"/>
<keyword evidence="2" id="KW-1133">Transmembrane helix</keyword>
<organism evidence="4 5">
    <name type="scientific">Caballeronia insecticola</name>
    <dbReference type="NCBI Taxonomy" id="758793"/>
    <lineage>
        <taxon>Bacteria</taxon>
        <taxon>Pseudomonadati</taxon>
        <taxon>Pseudomonadota</taxon>
        <taxon>Betaproteobacteria</taxon>
        <taxon>Burkholderiales</taxon>
        <taxon>Burkholderiaceae</taxon>
        <taxon>Caballeronia</taxon>
    </lineage>
</organism>
<feature type="chain" id="PRO_5004372967" evidence="3">
    <location>
        <begin position="25"/>
        <end position="141"/>
    </location>
</feature>
<evidence type="ECO:0000256" key="2">
    <source>
        <dbReference type="SAM" id="Phobius"/>
    </source>
</evidence>
<dbReference type="Pfam" id="PF11776">
    <property type="entry name" value="RcnB"/>
    <property type="match status" value="1"/>
</dbReference>
<keyword evidence="3" id="KW-0732">Signal</keyword>
<keyword evidence="2" id="KW-0812">Transmembrane</keyword>
<name>R4X1K9_9BURK</name>
<dbReference type="KEGG" id="buo:BRPE64_CCDS01180"/>
<dbReference type="AlphaFoldDB" id="R4X1K9"/>